<evidence type="ECO:0000259" key="10">
    <source>
        <dbReference type="PROSITE" id="PS50011"/>
    </source>
</evidence>
<evidence type="ECO:0000256" key="3">
    <source>
        <dbReference type="ARBA" id="ARBA00022679"/>
    </source>
</evidence>
<dbReference type="PROSITE" id="PS50011">
    <property type="entry name" value="PROTEIN_KINASE_DOM"/>
    <property type="match status" value="1"/>
</dbReference>
<feature type="domain" description="Protein kinase" evidence="10">
    <location>
        <begin position="1"/>
        <end position="260"/>
    </location>
</feature>
<dbReference type="Pfam" id="PF00069">
    <property type="entry name" value="Pkinase"/>
    <property type="match status" value="1"/>
</dbReference>
<dbReference type="GO" id="GO:0005634">
    <property type="term" value="C:nucleus"/>
    <property type="evidence" value="ECO:0007669"/>
    <property type="project" value="TreeGrafter"/>
</dbReference>
<dbReference type="PANTHER" id="PTHR24343">
    <property type="entry name" value="SERINE/THREONINE KINASE"/>
    <property type="match status" value="1"/>
</dbReference>
<sequence>MNGTVASAAAAAGEGPLAMEMPIMHDGDRYEHVRDIGSGNFGVARLMRNRATGELVAVKYIERGDKIDENVQREIINHRSLRHPNIIRFKEARYFFQQLISGVSYCHSMLENTLLDGSTAPRLKICDFGYSKSSVLHSQPKSTVGTPAYIAPEVLTTKEYNGKCNCSNTDLLIIIIVMEISDVWSCGVTLYVMLVGGYPFEDPEDPKNFRKTIQKILGVQYAVPDYVHISPECQDLISRIFVLNPDQRITMPQIKNHPWFLKNLPIDIMDDGTMSYEEPDQPIQSMNEIMQILAEATIPAAGSRGRAQLLSDGLDMDDDMEDLESDLDLDIESSGELVYAM</sequence>
<keyword evidence="3" id="KW-0808">Transferase</keyword>
<dbReference type="GO" id="GO:0004674">
    <property type="term" value="F:protein serine/threonine kinase activity"/>
    <property type="evidence" value="ECO:0007669"/>
    <property type="project" value="UniProtKB-KW"/>
</dbReference>
<dbReference type="PROSITE" id="PS00107">
    <property type="entry name" value="PROTEIN_KINASE_ATP"/>
    <property type="match status" value="1"/>
</dbReference>
<dbReference type="OrthoDB" id="541276at2759"/>
<evidence type="ECO:0000313" key="11">
    <source>
        <dbReference type="EMBL" id="KAF8692285.1"/>
    </source>
</evidence>
<comment type="catalytic activity">
    <reaction evidence="8">
        <text>L-seryl-[protein] + ATP = O-phospho-L-seryl-[protein] + ADP + H(+)</text>
        <dbReference type="Rhea" id="RHEA:17989"/>
        <dbReference type="Rhea" id="RHEA-COMP:9863"/>
        <dbReference type="Rhea" id="RHEA-COMP:11604"/>
        <dbReference type="ChEBI" id="CHEBI:15378"/>
        <dbReference type="ChEBI" id="CHEBI:29999"/>
        <dbReference type="ChEBI" id="CHEBI:30616"/>
        <dbReference type="ChEBI" id="CHEBI:83421"/>
        <dbReference type="ChEBI" id="CHEBI:456216"/>
        <dbReference type="EC" id="2.7.11.1"/>
    </reaction>
</comment>
<name>A0A835BFT8_9POAL</name>
<dbReference type="EMBL" id="JACEFO010001947">
    <property type="protein sequence ID" value="KAF8692285.1"/>
    <property type="molecule type" value="Genomic_DNA"/>
</dbReference>
<dbReference type="Gene3D" id="3.30.200.20">
    <property type="entry name" value="Phosphorylase Kinase, domain 1"/>
    <property type="match status" value="1"/>
</dbReference>
<dbReference type="AlphaFoldDB" id="A0A835BFT8"/>
<comment type="catalytic activity">
    <reaction evidence="7">
        <text>L-threonyl-[protein] + ATP = O-phospho-L-threonyl-[protein] + ADP + H(+)</text>
        <dbReference type="Rhea" id="RHEA:46608"/>
        <dbReference type="Rhea" id="RHEA-COMP:11060"/>
        <dbReference type="Rhea" id="RHEA-COMP:11605"/>
        <dbReference type="ChEBI" id="CHEBI:15378"/>
        <dbReference type="ChEBI" id="CHEBI:30013"/>
        <dbReference type="ChEBI" id="CHEBI:30616"/>
        <dbReference type="ChEBI" id="CHEBI:61977"/>
        <dbReference type="ChEBI" id="CHEBI:456216"/>
        <dbReference type="EC" id="2.7.11.1"/>
    </reaction>
</comment>
<evidence type="ECO:0000256" key="4">
    <source>
        <dbReference type="ARBA" id="ARBA00022741"/>
    </source>
</evidence>
<keyword evidence="6 9" id="KW-0067">ATP-binding</keyword>
<keyword evidence="2" id="KW-0723">Serine/threonine-protein kinase</keyword>
<dbReference type="InterPro" id="IPR000719">
    <property type="entry name" value="Prot_kinase_dom"/>
</dbReference>
<evidence type="ECO:0000256" key="6">
    <source>
        <dbReference type="ARBA" id="ARBA00022840"/>
    </source>
</evidence>
<proteinExistence type="predicted"/>
<dbReference type="InterPro" id="IPR017441">
    <property type="entry name" value="Protein_kinase_ATP_BS"/>
</dbReference>
<accession>A0A835BFT8</accession>
<comment type="caution">
    <text evidence="11">The sequence shown here is derived from an EMBL/GenBank/DDBJ whole genome shotgun (WGS) entry which is preliminary data.</text>
</comment>
<evidence type="ECO:0000256" key="9">
    <source>
        <dbReference type="PROSITE-ProRule" id="PRU10141"/>
    </source>
</evidence>
<keyword evidence="5" id="KW-0418">Kinase</keyword>
<keyword evidence="12" id="KW-1185">Reference proteome</keyword>
<dbReference type="EC" id="2.7.11.1" evidence="1"/>
<dbReference type="GO" id="GO:0005524">
    <property type="term" value="F:ATP binding"/>
    <property type="evidence" value="ECO:0007669"/>
    <property type="project" value="UniProtKB-UniRule"/>
</dbReference>
<evidence type="ECO:0000256" key="1">
    <source>
        <dbReference type="ARBA" id="ARBA00012513"/>
    </source>
</evidence>
<gene>
    <name evidence="11" type="ORF">HU200_039893</name>
</gene>
<protein>
    <recommendedName>
        <fullName evidence="1">non-specific serine/threonine protein kinase</fullName>
        <ecNumber evidence="1">2.7.11.1</ecNumber>
    </recommendedName>
</protein>
<evidence type="ECO:0000256" key="2">
    <source>
        <dbReference type="ARBA" id="ARBA00022527"/>
    </source>
</evidence>
<feature type="binding site" evidence="9">
    <location>
        <position position="59"/>
    </location>
    <ligand>
        <name>ATP</name>
        <dbReference type="ChEBI" id="CHEBI:30616"/>
    </ligand>
</feature>
<reference evidence="11" key="1">
    <citation type="submission" date="2020-07" db="EMBL/GenBank/DDBJ databases">
        <title>Genome sequence and genetic diversity analysis of an under-domesticated orphan crop, white fonio (Digitaria exilis).</title>
        <authorList>
            <person name="Bennetzen J.L."/>
            <person name="Chen S."/>
            <person name="Ma X."/>
            <person name="Wang X."/>
            <person name="Yssel A.E.J."/>
            <person name="Chaluvadi S.R."/>
            <person name="Johnson M."/>
            <person name="Gangashetty P."/>
            <person name="Hamidou F."/>
            <person name="Sanogo M.D."/>
            <person name="Zwaenepoel A."/>
            <person name="Wallace J."/>
            <person name="Van De Peer Y."/>
            <person name="Van Deynze A."/>
        </authorList>
    </citation>
    <scope>NUCLEOTIDE SEQUENCE</scope>
    <source>
        <tissue evidence="11">Leaves</tissue>
    </source>
</reference>
<keyword evidence="4 9" id="KW-0547">Nucleotide-binding</keyword>
<dbReference type="InterPro" id="IPR011009">
    <property type="entry name" value="Kinase-like_dom_sf"/>
</dbReference>
<organism evidence="11 12">
    <name type="scientific">Digitaria exilis</name>
    <dbReference type="NCBI Taxonomy" id="1010633"/>
    <lineage>
        <taxon>Eukaryota</taxon>
        <taxon>Viridiplantae</taxon>
        <taxon>Streptophyta</taxon>
        <taxon>Embryophyta</taxon>
        <taxon>Tracheophyta</taxon>
        <taxon>Spermatophyta</taxon>
        <taxon>Magnoliopsida</taxon>
        <taxon>Liliopsida</taxon>
        <taxon>Poales</taxon>
        <taxon>Poaceae</taxon>
        <taxon>PACMAD clade</taxon>
        <taxon>Panicoideae</taxon>
        <taxon>Panicodae</taxon>
        <taxon>Paniceae</taxon>
        <taxon>Anthephorinae</taxon>
        <taxon>Digitaria</taxon>
    </lineage>
</organism>
<dbReference type="FunFam" id="1.10.510.10:FF:000132">
    <property type="entry name" value="Serine/threonine-protein kinase SRK2A"/>
    <property type="match status" value="1"/>
</dbReference>
<dbReference type="Proteomes" id="UP000636709">
    <property type="component" value="Unassembled WGS sequence"/>
</dbReference>
<dbReference type="SUPFAM" id="SSF56112">
    <property type="entry name" value="Protein kinase-like (PK-like)"/>
    <property type="match status" value="1"/>
</dbReference>
<evidence type="ECO:0000256" key="5">
    <source>
        <dbReference type="ARBA" id="ARBA00022777"/>
    </source>
</evidence>
<evidence type="ECO:0000256" key="8">
    <source>
        <dbReference type="ARBA" id="ARBA00048679"/>
    </source>
</evidence>
<dbReference type="Gene3D" id="1.10.510.10">
    <property type="entry name" value="Transferase(Phosphotransferase) domain 1"/>
    <property type="match status" value="1"/>
</dbReference>
<dbReference type="PANTHER" id="PTHR24343:SF509">
    <property type="entry name" value="SERINE_THREONINE-PROTEIN KINASE SRK2E"/>
    <property type="match status" value="1"/>
</dbReference>
<evidence type="ECO:0000313" key="12">
    <source>
        <dbReference type="Proteomes" id="UP000636709"/>
    </source>
</evidence>
<evidence type="ECO:0000256" key="7">
    <source>
        <dbReference type="ARBA" id="ARBA00047899"/>
    </source>
</evidence>